<keyword evidence="3" id="KW-1185">Reference proteome</keyword>
<sequence>MFCGHASTVLAFTGKVKNKNMSCVRELSSHFKNIFYKPKICTYVGYFFAFSREHNNRQDLNPTQSEASWETDELPRSYPPSKRIAKETTLRQRDTNRGPLAGSFTLRSS</sequence>
<dbReference type="EMBL" id="BGPR01038332">
    <property type="protein sequence ID" value="GBO14167.1"/>
    <property type="molecule type" value="Genomic_DNA"/>
</dbReference>
<accession>A0A4Y2URN9</accession>
<reference evidence="2 3" key="1">
    <citation type="journal article" date="2019" name="Sci. Rep.">
        <title>Orb-weaving spider Araneus ventricosus genome elucidates the spidroin gene catalogue.</title>
        <authorList>
            <person name="Kono N."/>
            <person name="Nakamura H."/>
            <person name="Ohtoshi R."/>
            <person name="Moran D.A.P."/>
            <person name="Shinohara A."/>
            <person name="Yoshida Y."/>
            <person name="Fujiwara M."/>
            <person name="Mori M."/>
            <person name="Tomita M."/>
            <person name="Arakawa K."/>
        </authorList>
    </citation>
    <scope>NUCLEOTIDE SEQUENCE [LARGE SCALE GENOMIC DNA]</scope>
</reference>
<evidence type="ECO:0000313" key="3">
    <source>
        <dbReference type="Proteomes" id="UP000499080"/>
    </source>
</evidence>
<gene>
    <name evidence="2" type="ORF">AVEN_86490_1</name>
</gene>
<dbReference type="Proteomes" id="UP000499080">
    <property type="component" value="Unassembled WGS sequence"/>
</dbReference>
<organism evidence="2 3">
    <name type="scientific">Araneus ventricosus</name>
    <name type="common">Orbweaver spider</name>
    <name type="synonym">Epeira ventricosa</name>
    <dbReference type="NCBI Taxonomy" id="182803"/>
    <lineage>
        <taxon>Eukaryota</taxon>
        <taxon>Metazoa</taxon>
        <taxon>Ecdysozoa</taxon>
        <taxon>Arthropoda</taxon>
        <taxon>Chelicerata</taxon>
        <taxon>Arachnida</taxon>
        <taxon>Araneae</taxon>
        <taxon>Araneomorphae</taxon>
        <taxon>Entelegynae</taxon>
        <taxon>Araneoidea</taxon>
        <taxon>Araneidae</taxon>
        <taxon>Araneus</taxon>
    </lineage>
</organism>
<protein>
    <submittedName>
        <fullName evidence="2">Uncharacterized protein</fullName>
    </submittedName>
</protein>
<evidence type="ECO:0000313" key="2">
    <source>
        <dbReference type="EMBL" id="GBO14167.1"/>
    </source>
</evidence>
<comment type="caution">
    <text evidence="2">The sequence shown here is derived from an EMBL/GenBank/DDBJ whole genome shotgun (WGS) entry which is preliminary data.</text>
</comment>
<dbReference type="AlphaFoldDB" id="A0A4Y2URN9"/>
<proteinExistence type="predicted"/>
<evidence type="ECO:0000256" key="1">
    <source>
        <dbReference type="SAM" id="MobiDB-lite"/>
    </source>
</evidence>
<name>A0A4Y2URN9_ARAVE</name>
<feature type="compositionally biased region" description="Basic and acidic residues" evidence="1">
    <location>
        <begin position="84"/>
        <end position="96"/>
    </location>
</feature>
<feature type="region of interest" description="Disordered" evidence="1">
    <location>
        <begin position="57"/>
        <end position="109"/>
    </location>
</feature>
<feature type="compositionally biased region" description="Polar residues" evidence="1">
    <location>
        <begin position="58"/>
        <end position="68"/>
    </location>
</feature>